<dbReference type="EMBL" id="PYGD01000015">
    <property type="protein sequence ID" value="PSK88129.1"/>
    <property type="molecule type" value="Genomic_DNA"/>
</dbReference>
<accession>A0A2P8CT50</accession>
<proteinExistence type="predicted"/>
<comment type="caution">
    <text evidence="2">The sequence shown here is derived from an EMBL/GenBank/DDBJ whole genome shotgun (WGS) entry which is preliminary data.</text>
</comment>
<name>A0A2P8CT50_9BACT</name>
<feature type="signal peptide" evidence="1">
    <location>
        <begin position="1"/>
        <end position="22"/>
    </location>
</feature>
<evidence type="ECO:0000313" key="3">
    <source>
        <dbReference type="Proteomes" id="UP000240572"/>
    </source>
</evidence>
<sequence length="142" mass="16032">MKTIFPGLLFALSTCFVSGVCAQEHLHRLYEKISGIFWKAAMFEDTLLPPSATASMSIFIQEDRVLGYGVCNNISGYFTVADTPGTRIFTGLDRTRRDCGPDTEAEFYFIGADRSRTLLQFSFPIKKNNEKLSLILVIFIWL</sequence>
<organism evidence="2 3">
    <name type="scientific">Taibaiella chishuiensis</name>
    <dbReference type="NCBI Taxonomy" id="1434707"/>
    <lineage>
        <taxon>Bacteria</taxon>
        <taxon>Pseudomonadati</taxon>
        <taxon>Bacteroidota</taxon>
        <taxon>Chitinophagia</taxon>
        <taxon>Chitinophagales</taxon>
        <taxon>Chitinophagaceae</taxon>
        <taxon>Taibaiella</taxon>
    </lineage>
</organism>
<dbReference type="AlphaFoldDB" id="A0A2P8CT50"/>
<keyword evidence="1" id="KW-0732">Signal</keyword>
<feature type="chain" id="PRO_5015123083" evidence="1">
    <location>
        <begin position="23"/>
        <end position="142"/>
    </location>
</feature>
<reference evidence="2 3" key="1">
    <citation type="submission" date="2018-03" db="EMBL/GenBank/DDBJ databases">
        <title>Genomic Encyclopedia of Type Strains, Phase III (KMG-III): the genomes of soil and plant-associated and newly described type strains.</title>
        <authorList>
            <person name="Whitman W."/>
        </authorList>
    </citation>
    <scope>NUCLEOTIDE SEQUENCE [LARGE SCALE GENOMIC DNA]</scope>
    <source>
        <strain evidence="2 3">CGMCC 1.12700</strain>
    </source>
</reference>
<dbReference type="RefSeq" id="WP_106525298.1">
    <property type="nucleotide sequence ID" value="NZ_PYGD01000015.1"/>
</dbReference>
<gene>
    <name evidence="2" type="ORF">B0I18_11523</name>
</gene>
<dbReference type="OrthoDB" id="5348860at2"/>
<evidence type="ECO:0000256" key="1">
    <source>
        <dbReference type="SAM" id="SignalP"/>
    </source>
</evidence>
<evidence type="ECO:0000313" key="2">
    <source>
        <dbReference type="EMBL" id="PSK88129.1"/>
    </source>
</evidence>
<dbReference type="Proteomes" id="UP000240572">
    <property type="component" value="Unassembled WGS sequence"/>
</dbReference>
<protein>
    <submittedName>
        <fullName evidence="2">Uncharacterized protein</fullName>
    </submittedName>
</protein>
<keyword evidence="3" id="KW-1185">Reference proteome</keyword>